<reference evidence="1 2" key="1">
    <citation type="journal article" date="2022" name="G3 (Bethesda)">
        <title>Enemy or ally: a genomic approach to elucidate the lifestyle of Phyllosticta citrichinaensis.</title>
        <authorList>
            <person name="Buijs V.A."/>
            <person name="Groenewald J.Z."/>
            <person name="Haridas S."/>
            <person name="LaButti K.M."/>
            <person name="Lipzen A."/>
            <person name="Martin F.M."/>
            <person name="Barry K."/>
            <person name="Grigoriev I.V."/>
            <person name="Crous P.W."/>
            <person name="Seidl M.F."/>
        </authorList>
    </citation>
    <scope>NUCLEOTIDE SEQUENCE [LARGE SCALE GENOMIC DNA]</scope>
    <source>
        <strain evidence="1 2">CBS 129764</strain>
    </source>
</reference>
<sequence>MRLISVPVPVPVPVRPTLPFSSNRPSLHHQPYHTLSKTLKPNKMFSCANYERGCRGRCNSPNGRCASCITLNLQAPARSPSANAASPAITYSALTSSFASLVNSPPTTSPKTT</sequence>
<accession>A0ABR1XIF7</accession>
<organism evidence="1 2">
    <name type="scientific">Phyllosticta citrichinensis</name>
    <dbReference type="NCBI Taxonomy" id="1130410"/>
    <lineage>
        <taxon>Eukaryota</taxon>
        <taxon>Fungi</taxon>
        <taxon>Dikarya</taxon>
        <taxon>Ascomycota</taxon>
        <taxon>Pezizomycotina</taxon>
        <taxon>Dothideomycetes</taxon>
        <taxon>Dothideomycetes incertae sedis</taxon>
        <taxon>Botryosphaeriales</taxon>
        <taxon>Phyllostictaceae</taxon>
        <taxon>Phyllosticta</taxon>
    </lineage>
</organism>
<gene>
    <name evidence="1" type="ORF">IWX90DRAFT_443193</name>
</gene>
<evidence type="ECO:0000313" key="1">
    <source>
        <dbReference type="EMBL" id="KAK8155908.1"/>
    </source>
</evidence>
<name>A0ABR1XIF7_9PEZI</name>
<dbReference type="Proteomes" id="UP001456524">
    <property type="component" value="Unassembled WGS sequence"/>
</dbReference>
<dbReference type="EMBL" id="JBBWUH010000010">
    <property type="protein sequence ID" value="KAK8155908.1"/>
    <property type="molecule type" value="Genomic_DNA"/>
</dbReference>
<protein>
    <submittedName>
        <fullName evidence="1">Uncharacterized protein</fullName>
    </submittedName>
</protein>
<proteinExistence type="predicted"/>
<comment type="caution">
    <text evidence="1">The sequence shown here is derived from an EMBL/GenBank/DDBJ whole genome shotgun (WGS) entry which is preliminary data.</text>
</comment>
<keyword evidence="2" id="KW-1185">Reference proteome</keyword>
<evidence type="ECO:0000313" key="2">
    <source>
        <dbReference type="Proteomes" id="UP001456524"/>
    </source>
</evidence>